<feature type="region of interest" description="Disordered" evidence="1">
    <location>
        <begin position="412"/>
        <end position="438"/>
    </location>
</feature>
<dbReference type="Pfam" id="PF05133">
    <property type="entry name" value="SPP1_portal"/>
    <property type="match status" value="1"/>
</dbReference>
<accession>A0A7X9SLZ3</accession>
<proteinExistence type="predicted"/>
<dbReference type="RefSeq" id="WP_168981409.1">
    <property type="nucleotide sequence ID" value="NZ_JABAGD010000008.1"/>
</dbReference>
<dbReference type="Proteomes" id="UP000587880">
    <property type="component" value="Unassembled WGS sequence"/>
</dbReference>
<evidence type="ECO:0000313" key="3">
    <source>
        <dbReference type="Proteomes" id="UP000587880"/>
    </source>
</evidence>
<reference evidence="2 3" key="1">
    <citation type="submission" date="2020-04" db="EMBL/GenBank/DDBJ databases">
        <authorList>
            <person name="Hitch T.C.A."/>
            <person name="Wylensek D."/>
            <person name="Clavel T."/>
        </authorList>
    </citation>
    <scope>NUCLEOTIDE SEQUENCE [LARGE SCALE GENOMIC DNA]</scope>
    <source>
        <strain evidence="2 3">WB01_NA02</strain>
    </source>
</reference>
<protein>
    <submittedName>
        <fullName evidence="2">Phage portal protein</fullName>
    </submittedName>
</protein>
<name>A0A7X9SLZ3_CLOBE</name>
<dbReference type="InterPro" id="IPR021145">
    <property type="entry name" value="Portal_protein_SPP1_Gp6-like"/>
</dbReference>
<evidence type="ECO:0000313" key="2">
    <source>
        <dbReference type="EMBL" id="NMF04343.1"/>
    </source>
</evidence>
<dbReference type="EMBL" id="JABAGD010000008">
    <property type="protein sequence ID" value="NMF04343.1"/>
    <property type="molecule type" value="Genomic_DNA"/>
</dbReference>
<organism evidence="2 3">
    <name type="scientific">Clostridium beijerinckii</name>
    <name type="common">Clostridium MP</name>
    <dbReference type="NCBI Taxonomy" id="1520"/>
    <lineage>
        <taxon>Bacteria</taxon>
        <taxon>Bacillati</taxon>
        <taxon>Bacillota</taxon>
        <taxon>Clostridia</taxon>
        <taxon>Eubacteriales</taxon>
        <taxon>Clostridiaceae</taxon>
        <taxon>Clostridium</taxon>
    </lineage>
</organism>
<evidence type="ECO:0000256" key="1">
    <source>
        <dbReference type="SAM" id="MobiDB-lite"/>
    </source>
</evidence>
<gene>
    <name evidence="2" type="ORF">HF849_06145</name>
</gene>
<comment type="caution">
    <text evidence="2">The sequence shown here is derived from an EMBL/GenBank/DDBJ whole genome shotgun (WGS) entry which is preliminary data.</text>
</comment>
<sequence length="438" mass="50688">MNLEQYISTVYHNDVLWFTKEVKKPNNTNRIAKCYEMKNYLHGTHNVLNRQDVTYKEQEFKVKKLILQNAKTILNFHSTYLLGKNISLTGTENLVSDIQSVYNYGNYNSIDWELLDKLCKYGDSFEYIYRDGERITSKVIDSNVSYPVYSDSGEYVAFIEYWTNLEHISYYNVYYNDRVDEWSNEGGDLHLVQSYTNESGLPIHYFQASDWDYREGEGLLENIIPILDEIEDLLSKLGDSIYTLSLNPLLLTTGQAIEGSVSNDAVGYNVALEVGSDMKYVHSEMDYNSIKYYLDTLQNQLNFCSYIPSILGGSGNIANVSEVSLKMLYNLADVYAMLSERVMRNGFNERFNIIRKLIGNENKDEYVNVTFNYSRPQNMSELLDNIKKQFDMNAISLQTIIEKSPLTEDKTMELNRLKESDVNKNDSEDTDHENVVSE</sequence>
<dbReference type="AlphaFoldDB" id="A0A7X9SLZ3"/>